<proteinExistence type="predicted"/>
<protein>
    <submittedName>
        <fullName evidence="1">Uncharacterized protein</fullName>
    </submittedName>
</protein>
<gene>
    <name evidence="1" type="ORF">g.13270</name>
</gene>
<dbReference type="AlphaFoldDB" id="A0A1B6F1L2"/>
<accession>A0A1B6F1L2</accession>
<name>A0A1B6F1L2_9HEMI</name>
<sequence length="140" mass="15801">MFQHVVRSVRATFTPQVIRQAHVQKTTATVGSCGIPPFEDPTKKVRQKIMAQKGQGKFKLPPHLIRPPCLPGSEPGPEQTCLLDSAGLFCPVDRLKYKYPSFSENLKAIQGDGKVCWWFRNRECNVVQSDQMFTEKPNIS</sequence>
<reference evidence="1" key="1">
    <citation type="submission" date="2015-11" db="EMBL/GenBank/DDBJ databases">
        <title>De novo transcriptome assembly of four potential Pierce s Disease insect vectors from Arizona vineyards.</title>
        <authorList>
            <person name="Tassone E.E."/>
        </authorList>
    </citation>
    <scope>NUCLEOTIDE SEQUENCE</scope>
</reference>
<organism evidence="1">
    <name type="scientific">Cuerna arida</name>
    <dbReference type="NCBI Taxonomy" id="1464854"/>
    <lineage>
        <taxon>Eukaryota</taxon>
        <taxon>Metazoa</taxon>
        <taxon>Ecdysozoa</taxon>
        <taxon>Arthropoda</taxon>
        <taxon>Hexapoda</taxon>
        <taxon>Insecta</taxon>
        <taxon>Pterygota</taxon>
        <taxon>Neoptera</taxon>
        <taxon>Paraneoptera</taxon>
        <taxon>Hemiptera</taxon>
        <taxon>Auchenorrhyncha</taxon>
        <taxon>Membracoidea</taxon>
        <taxon>Cicadellidae</taxon>
        <taxon>Cicadellinae</taxon>
        <taxon>Proconiini</taxon>
        <taxon>Cuerna</taxon>
    </lineage>
</organism>
<evidence type="ECO:0000313" key="1">
    <source>
        <dbReference type="EMBL" id="JAS44110.1"/>
    </source>
</evidence>
<dbReference type="EMBL" id="GECZ01025659">
    <property type="protein sequence ID" value="JAS44110.1"/>
    <property type="molecule type" value="Transcribed_RNA"/>
</dbReference>